<protein>
    <submittedName>
        <fullName evidence="1">Uncharacterized protein</fullName>
    </submittedName>
</protein>
<keyword evidence="2" id="KW-1185">Reference proteome</keyword>
<sequence length="55" mass="6241">MLKQLPEAGEPVYSAGGLTKITFSIREENNVSVSVNLVYRFLVNNDATKRLWHSF</sequence>
<dbReference type="EMBL" id="JAHESD010000068">
    <property type="protein sequence ID" value="MBT1705784.1"/>
    <property type="molecule type" value="Genomic_DNA"/>
</dbReference>
<reference evidence="1 2" key="1">
    <citation type="submission" date="2021-05" db="EMBL/GenBank/DDBJ databases">
        <title>A Polyphasic approach of four new species of the genus Ohtaekwangia: Ohtaekwangia histidinii sp. nov., Ohtaekwangia cretensis sp. nov., Ohtaekwangia indiensis sp. nov., Ohtaekwangia reichenbachii sp. nov. from diverse environment.</title>
        <authorList>
            <person name="Octaviana S."/>
        </authorList>
    </citation>
    <scope>NUCLEOTIDE SEQUENCE [LARGE SCALE GENOMIC DNA]</scope>
    <source>
        <strain evidence="1 2">PWU20</strain>
    </source>
</reference>
<dbReference type="RefSeq" id="WP_254155914.1">
    <property type="nucleotide sequence ID" value="NZ_JAHESD010000068.1"/>
</dbReference>
<comment type="caution">
    <text evidence="1">The sequence shown here is derived from an EMBL/GenBank/DDBJ whole genome shotgun (WGS) entry which is preliminary data.</text>
</comment>
<proteinExistence type="predicted"/>
<accession>A0ABS5VYF8</accession>
<gene>
    <name evidence="1" type="ORF">KK060_21010</name>
</gene>
<name>A0ABS5VYF8_9BACT</name>
<organism evidence="1 2">
    <name type="scientific">Chryseosolibacter indicus</name>
    <dbReference type="NCBI Taxonomy" id="2782351"/>
    <lineage>
        <taxon>Bacteria</taxon>
        <taxon>Pseudomonadati</taxon>
        <taxon>Bacteroidota</taxon>
        <taxon>Cytophagia</taxon>
        <taxon>Cytophagales</taxon>
        <taxon>Chryseotaleaceae</taxon>
        <taxon>Chryseosolibacter</taxon>
    </lineage>
</organism>
<evidence type="ECO:0000313" key="1">
    <source>
        <dbReference type="EMBL" id="MBT1705784.1"/>
    </source>
</evidence>
<dbReference type="Proteomes" id="UP000772618">
    <property type="component" value="Unassembled WGS sequence"/>
</dbReference>
<evidence type="ECO:0000313" key="2">
    <source>
        <dbReference type="Proteomes" id="UP000772618"/>
    </source>
</evidence>